<dbReference type="EMBL" id="AWSU01000240">
    <property type="protein sequence ID" value="ERI75653.1"/>
    <property type="molecule type" value="Genomic_DNA"/>
</dbReference>
<name>A0ABC9TVF2_CLOSY</name>
<comment type="caution">
    <text evidence="1">The sequence shown here is derived from an EMBL/GenBank/DDBJ whole genome shotgun (WGS) entry which is preliminary data.</text>
</comment>
<sequence>MLSKLLPGMDNLKMVTQDKKKGEDIMRKYKENGQLDAVCCNMCGKKMVVKEGILREGAARFDYVWDYFSEKDGEVHHFDLCEECYDRMTAEFCIPVDVEEQIELL</sequence>
<proteinExistence type="predicted"/>
<reference evidence="1 2" key="1">
    <citation type="submission" date="2013-07" db="EMBL/GenBank/DDBJ databases">
        <authorList>
            <person name="Weinstock G."/>
            <person name="Sodergren E."/>
            <person name="Wylie T."/>
            <person name="Fulton L."/>
            <person name="Fulton R."/>
            <person name="Fronick C."/>
            <person name="O'Laughlin M."/>
            <person name="Godfrey J."/>
            <person name="Miner T."/>
            <person name="Herter B."/>
            <person name="Appelbaum E."/>
            <person name="Cordes M."/>
            <person name="Lek S."/>
            <person name="Wollam A."/>
            <person name="Pepin K.H."/>
            <person name="Palsikar V.B."/>
            <person name="Mitreva M."/>
            <person name="Wilson R.K."/>
        </authorList>
    </citation>
    <scope>NUCLEOTIDE SEQUENCE [LARGE SCALE GENOMIC DNA]</scope>
    <source>
        <strain evidence="1 2">ATCC 14940</strain>
    </source>
</reference>
<protein>
    <submittedName>
        <fullName evidence="1">Uncharacterized protein</fullName>
    </submittedName>
</protein>
<organism evidence="1 2">
    <name type="scientific">[Clostridium] symbiosum ATCC 14940</name>
    <dbReference type="NCBI Taxonomy" id="411472"/>
    <lineage>
        <taxon>Bacteria</taxon>
        <taxon>Bacillati</taxon>
        <taxon>Bacillota</taxon>
        <taxon>Clostridia</taxon>
        <taxon>Lachnospirales</taxon>
        <taxon>Lachnospiraceae</taxon>
        <taxon>Otoolea</taxon>
    </lineage>
</organism>
<dbReference type="AlphaFoldDB" id="A0ABC9TVF2"/>
<evidence type="ECO:0000313" key="2">
    <source>
        <dbReference type="Proteomes" id="UP000016491"/>
    </source>
</evidence>
<accession>A0ABC9TVF2</accession>
<evidence type="ECO:0000313" key="1">
    <source>
        <dbReference type="EMBL" id="ERI75653.1"/>
    </source>
</evidence>
<dbReference type="Proteomes" id="UP000016491">
    <property type="component" value="Unassembled WGS sequence"/>
</dbReference>
<gene>
    <name evidence="1" type="ORF">CLOSYM_03119</name>
</gene>